<dbReference type="Proteomes" id="UP000002484">
    <property type="component" value="Chromosome"/>
</dbReference>
<protein>
    <submittedName>
        <fullName evidence="4">Regulatory protein TetR</fullName>
    </submittedName>
</protein>
<dbReference type="SUPFAM" id="SSF48498">
    <property type="entry name" value="Tetracyclin repressor-like, C-terminal domain"/>
    <property type="match status" value="1"/>
</dbReference>
<dbReference type="SUPFAM" id="SSF46689">
    <property type="entry name" value="Homeodomain-like"/>
    <property type="match status" value="1"/>
</dbReference>
<keyword evidence="1 2" id="KW-0238">DNA-binding</keyword>
<dbReference type="HOGENOM" id="CLU_069356_12_6_11"/>
<dbReference type="EMBL" id="CP002299">
    <property type="protein sequence ID" value="ADP83627.1"/>
    <property type="molecule type" value="Genomic_DNA"/>
</dbReference>
<dbReference type="GO" id="GO:0000976">
    <property type="term" value="F:transcription cis-regulatory region binding"/>
    <property type="evidence" value="ECO:0007669"/>
    <property type="project" value="TreeGrafter"/>
</dbReference>
<evidence type="ECO:0000313" key="5">
    <source>
        <dbReference type="Proteomes" id="UP000002484"/>
    </source>
</evidence>
<dbReference type="PANTHER" id="PTHR30055">
    <property type="entry name" value="HTH-TYPE TRANSCRIPTIONAL REGULATOR RUTR"/>
    <property type="match status" value="1"/>
</dbReference>
<dbReference type="eggNOG" id="COG1309">
    <property type="taxonomic scope" value="Bacteria"/>
</dbReference>
<gene>
    <name evidence="4" type="ordered locus">FraEuI1c_5643</name>
</gene>
<keyword evidence="5" id="KW-1185">Reference proteome</keyword>
<name>E3IUE2_PSEI1</name>
<feature type="domain" description="HTH tetR-type" evidence="3">
    <location>
        <begin position="39"/>
        <end position="99"/>
    </location>
</feature>
<feature type="DNA-binding region" description="H-T-H motif" evidence="2">
    <location>
        <begin position="62"/>
        <end position="81"/>
    </location>
</feature>
<dbReference type="InterPro" id="IPR009057">
    <property type="entry name" value="Homeodomain-like_sf"/>
</dbReference>
<dbReference type="Gene3D" id="1.10.10.60">
    <property type="entry name" value="Homeodomain-like"/>
    <property type="match status" value="1"/>
</dbReference>
<dbReference type="InterPro" id="IPR036271">
    <property type="entry name" value="Tet_transcr_reg_TetR-rel_C_sf"/>
</dbReference>
<dbReference type="InterPro" id="IPR050109">
    <property type="entry name" value="HTH-type_TetR-like_transc_reg"/>
</dbReference>
<accession>E3IUE2</accession>
<evidence type="ECO:0000256" key="1">
    <source>
        <dbReference type="ARBA" id="ARBA00023125"/>
    </source>
</evidence>
<dbReference type="PRINTS" id="PR00455">
    <property type="entry name" value="HTHTETR"/>
</dbReference>
<dbReference type="STRING" id="298654.FraEuI1c_5643"/>
<reference evidence="4 5" key="1">
    <citation type="submission" date="2010-10" db="EMBL/GenBank/DDBJ databases">
        <title>Complete sequence of Frankia sp. EuI1c.</title>
        <authorList>
            <consortium name="US DOE Joint Genome Institute"/>
            <person name="Lucas S."/>
            <person name="Copeland A."/>
            <person name="Lapidus A."/>
            <person name="Cheng J.-F."/>
            <person name="Bruce D."/>
            <person name="Goodwin L."/>
            <person name="Pitluck S."/>
            <person name="Chertkov O."/>
            <person name="Detter J.C."/>
            <person name="Han C."/>
            <person name="Tapia R."/>
            <person name="Land M."/>
            <person name="Hauser L."/>
            <person name="Jeffries C."/>
            <person name="Kyrpides N."/>
            <person name="Ivanova N."/>
            <person name="Mikhailova N."/>
            <person name="Beauchemin N."/>
            <person name="Sen A."/>
            <person name="Sur S.A."/>
            <person name="Gtari M."/>
            <person name="Wall L."/>
            <person name="Tisa L."/>
            <person name="Woyke T."/>
        </authorList>
    </citation>
    <scope>NUCLEOTIDE SEQUENCE [LARGE SCALE GENOMIC DNA]</scope>
    <source>
        <strain evidence="5">DSM 45817 / CECT 9037 / EuI1c</strain>
    </source>
</reference>
<dbReference type="Pfam" id="PF00440">
    <property type="entry name" value="TetR_N"/>
    <property type="match status" value="1"/>
</dbReference>
<organism evidence="4 5">
    <name type="scientific">Pseudofrankia inefficax (strain DSM 45817 / CECT 9037 / DDB 130130 / EuI1c)</name>
    <name type="common">Frankia inefficax</name>
    <dbReference type="NCBI Taxonomy" id="298654"/>
    <lineage>
        <taxon>Bacteria</taxon>
        <taxon>Bacillati</taxon>
        <taxon>Actinomycetota</taxon>
        <taxon>Actinomycetes</taxon>
        <taxon>Frankiales</taxon>
        <taxon>Frankiaceae</taxon>
        <taxon>Pseudofrankia</taxon>
    </lineage>
</organism>
<evidence type="ECO:0000313" key="4">
    <source>
        <dbReference type="EMBL" id="ADP83627.1"/>
    </source>
</evidence>
<sequence>MTSSASQPQRVELRAADPAAALAEAPEGASVRVLSAKGRRTRARLIEAAKSVFERDGFLEARITDITKAAKVAPGTFYHYFDSKEEIFREVALAQEQRLTAPPEPGLGEAGADASIWDRIRRSNRRYLERYRDEAALMGVIEQVSRYDAQVNEARIATTRHFVNRAERAILRLQREGAADHRLDPAFAADALGSMVARFAELWLVQHYRDYDFDEAVEQLTLLWANALGLRPEPPSQPYARGH</sequence>
<dbReference type="FunCoup" id="E3IUE2">
    <property type="interactions" value="1"/>
</dbReference>
<evidence type="ECO:0000259" key="3">
    <source>
        <dbReference type="PROSITE" id="PS50977"/>
    </source>
</evidence>
<proteinExistence type="predicted"/>
<dbReference type="InterPro" id="IPR001647">
    <property type="entry name" value="HTH_TetR"/>
</dbReference>
<dbReference type="AlphaFoldDB" id="E3IUE2"/>
<dbReference type="GO" id="GO:0003700">
    <property type="term" value="F:DNA-binding transcription factor activity"/>
    <property type="evidence" value="ECO:0007669"/>
    <property type="project" value="TreeGrafter"/>
</dbReference>
<dbReference type="KEGG" id="fri:FraEuI1c_5643"/>
<evidence type="ECO:0000256" key="2">
    <source>
        <dbReference type="PROSITE-ProRule" id="PRU00335"/>
    </source>
</evidence>
<dbReference type="Gene3D" id="1.10.357.10">
    <property type="entry name" value="Tetracycline Repressor, domain 2"/>
    <property type="match status" value="1"/>
</dbReference>
<dbReference type="RefSeq" id="WP_013426745.1">
    <property type="nucleotide sequence ID" value="NC_014666.1"/>
</dbReference>
<dbReference type="PROSITE" id="PS50977">
    <property type="entry name" value="HTH_TETR_2"/>
    <property type="match status" value="1"/>
</dbReference>
<dbReference type="PANTHER" id="PTHR30055:SF226">
    <property type="entry name" value="HTH-TYPE TRANSCRIPTIONAL REGULATOR PKSA"/>
    <property type="match status" value="1"/>
</dbReference>
<dbReference type="InParanoid" id="E3IUE2"/>